<dbReference type="SMART" id="SM00089">
    <property type="entry name" value="PKD"/>
    <property type="match status" value="14"/>
</dbReference>
<comment type="similarity">
    <text evidence="3">Belongs to the polycystin family.</text>
</comment>
<evidence type="ECO:0000256" key="10">
    <source>
        <dbReference type="ARBA" id="ARBA00023157"/>
    </source>
</evidence>
<accession>A0ABS2YWC4</accession>
<sequence length="4146" mass="456825">MCDQSYVSCQLDEHTGKKELVIYKSVTPGNFTKESCNALCVSTRNVYGAIGQKNECLCSNNFETNLISEAQCSSACSDTSIMHGCGWTLAEQPFLVSFLASLSPPGTIDLYEVARLNVSISAPVSALMWDFGDDSPQINTSKRSVAHKYALPGQYWVNVTLVSEIKNIFVHTEISVVAPERWELRCPVAVVANHSIDISMVAWDGPNGTAQWWIVPHDENAGQVNFCSLDDGGAARSAPCYQLVKGGAALEEAQQNCSKGGAAGRLAVLRSPQTCTVLAAGMESMANSSFCSDGHAWIDFQQGATKDGRNVTNEEAACFSLNATGHVNPTACSARHGFICEYLPEEKILNPDYFMEGTVTFNSMSPFATINTVASLGTPSGSIELLMFPGVSFRQEGVLASVEFVTRHLNRTTQVRFQFFRPHCCGEACTSTSVCQPKASGAPQAPCPPGYQWCQFSANCLPLRNSCQPALCSNCSGVDSPPAGAHLPELRFVKELLLVLPPGGPTHYLAHVWGDNTTVLPGDTVAVQHDADPGSLIDCHPDASSPWRQDHLHMNLSEWTRDPENNESNVQKVRDSVCNLRFRYTSQRESPFDHEVLKMGLPTQGNYTFYARTKSRTLADALSCTFQVVAPLALTVVYPTPQDGIIYVSRDQSFILVKVHSKGNATAHWDGSNQTFTFTSKCPAEAAHLKECAADSSDGTQFAVVDLDLLNSTSVSFLLTAEDGVSRENLTLAVKVEDAVRGLRVLPDPNQRVLVNLLVSYTAQVDAGSEVSFRWTVDDKPSFTYYNTVLNVIYQNAAVYKLSVTAMNHVSNVTEDFNVTVDTMWKMSHLTVTGVPDVTAQNATLAFSARVQVDSAVEATFRWMFGDGGNETAHVKPPYGATLDVPQAVVESNVTYAYREAGEYTLTLIVSNHHENLSHAVPVSVRLLLTDVLIEVTSPILVVNQTAVFSARTLPSSDGVLYTWSFADDSEPSQGQELESYVFRKSGLYNVSVQANNTVSWAQTKIGVMVFEEITGLAASSSSPTELHTETAIVASVETGNDIFWTFDMGDGTVLSGQRPSVRHRYVKEANYTVNVSAANAASASWVTLSVEVFVLEVLRLEPSRCIQQLLDVSFVAFVSGNSSLYVYDWNFGDGSPNLTVRGSSEVAHLFENSGLYHLSLALSSSVNKANFFTSVCVEPLIANVSLIVLNPYTRLGEESRFSAKAFPDYAYSYVWDFGANDSSLRGSGEVAFTYQATGRYVVTVTVLNNISSINDTGLVEVQEPVGPVGIEHNGTKWNNLTVSQSYAFTASGGHRMTNYTWDFGDGTVQSGPSVTHAYEVTGLFNVSLVVGNDVSSSESQVTVAVRSPIRDLKVTASRINVPLNGSVCFEASHSAGDDIRYSWILCDRCTPINGQVTISYTFRSIGTFNVIVTAENDISSMQASIFIYVLKELEGLQIVTEDLVDGCCIATNRSLQLQAVLRDGTNMSYAWVILRHQTVVQEFTSKVIGWVFPEAAPYEVVLRATNLLGSTSVNRTVDVLDPVGSVAMTVMPNPVKVNASSTVRLVVSAGTALYYAWPTEDQGTAVTNESQRTYKFAEPGLKVLQIVVANKVSCKNEMIQLSVQEPVAQASFVVLDHLSPYYVATGSAVTFVGAVQTGTNLTWLWNLQELTLFGQRVTHHFSAPGVFTVTLNVSNDVSWAVASKNISIQDKVEGLELKASKNIAAIRENVLFMIGISSGTSVSFHLTISGDSSVLFYNHNYTHQFTKVGNFIVNLTAQNQVSMERTSTTVCVMEPVSRLRIVNCCEDAIPVGVSRIFSAETQTGSPLTFLWTFDLHSGLKQTIIGKQVSYMPLQAGPLTIYLSAFNALGSQNITRELQAQNRLVSSAVDARPADTFVNKPLLFHALALPSASQVSYLWNFGDGSDRVRTTFANISHAYLLEGNYTVEVNASNLVSFVMAWKKITIRVLGCDEPEVLPVLSHIVLKRSQGNYLEAAVDLRGCTKYDVTYLWQIYRSATCADRREPMRVRLPADVRGPQLALPKMSLDLGSYCVLFSLSYVGVPLTKTIAIALSVVPSRLVPIIDGGTFRVWSKTQNLVLNGEKSYDPNLEADSQSPLNYSWACVSSSKTPSSGCKLNCTSKDKTLVIAENLLEVNVEYTFLLGVSKPNMSPEYTNQTVLVKNGTIPIVSIECISCKAQSVYEVSQSSYIYLAGTCSNCQDNLHTGRWFARSSENQSLELNMTTTSTGRFGMNLVVRQGVLKDGDTYIFSLHVRDPLMENEGFASIVLRPNLPPAGGFCTISPSSRVNALTTKVHFSCSGYQDSEDSGTPLIYSLTASRCSARDHCEVFSVYKGSNPEYSAFFPIGFRESNYQLNVSITVQDQQGAAIVALNQSLKVALPELPGDFQSLTHWMYHQMEGTLQDLLKLGDPQQIREYCLALITLLNEYEQNDNQILESQSERSWRVMIRSNVTLALISLKVNTVDDIQQTSAALAQCTAVSREFICEECQRKTLNKLEYMLTILQNDTKQGTVTPTEIADNILNIMGDLIHVVNQPADPEESEDKSHCCTDQHQLLASKAYTLSSELMRILMHSRVLNEEPLVLRGSEITTKGIRADPLNLLCYLPAPGCPFSIPKDFNSTLGDRTDVIQVLFQVHSNPFPFSYVSNYSVSTEVASMAFQTEDGTQIPIQSLGSRRAIKVTVSNTTGARKVRSGVQHVEAWGSVTVMVKTGNQNKAAGVHIEVTFNLSDGEALGGRAEPYISVCLHGGQSQQAHNCSAQRRITLSSGSGADHKLYTFFISPEVSDTTADYYLNITNECPAAVDLQLGVYTSLCQYFDDQDKRWKTDGMVPLEDTTPLKAVCQTEHLTAFGATLFVPPNSVQSAFCIPPQPPQPGLNYIVLLTCTMCFITVSVVIVIVCKLDLIDIQHVGVVPFCGKDGLYKYEIQVKTGWGRGSGTTAHVGISLYGSDGRSGHRHLDGRNAFVRNSMDIFHIATDHSLGNIWKIQIWHDNKGLSPSWFPQYVIVKDLQSGKKNFFLINDWLSVDNDDNGGLVEKEILAATDAELRRFTRIFTVELARGFSEKHIWLSLWDRPARSRFTRVQRATCCAVLLFLFFVTNSVWYGIVVNEGAHHPGPVADLVPLNGEMAAVGMLTCVLVYPVYLLLLTLFRMARSKASFELPAEEADQEALEIDDDLDTSTVGSSLMTFTGIATEVTDRYDTNLDPSAKLSKSLHKMASPDAVPTWNDFLSDSSIMVNSLPKLKRGQGSRHLGVDMTLAPEEEDMYSHRNKYFTASDEDLIRKILADGHGQAPRLMDTDQFLSPSEAELSTVFGDKTEVIILQKLNEPRASRCQLASRSASAQAADGSCSLALLPPWCSHTAHVLGLLVCTGAFGVSVWIGVGFSSQVALKWLISGIFSFLASFLVLEPLKVVVEALYFSLAIKRLYPEESDTLVETPQVEHISEKVTRVRPPQGFALFQAKEEAKKVKMLHTMLKNFLVYMLFLLVILLTNYGDSFGDTNARRLQCLVQQQLESTAFGSISKPHEFWIWLSETLLPYLYGNKTLTDTCNVLLGSPRLRQVRSLDGKEEWHCGTGSRLMIVFYGCFCQQGAALPVQTHRLRASGHAADFCFFMCLSCRVWHWGQLSIYDSGGYVKELGNNSRDAGAIVQSLRRWGWPDSRALCPRARSQAGHLYCRTRVVFLEFTLYNTNTDLYAVVTFLAEFPPAGGAYTSLDVRVIALARQGAGVDLLFVMMVFLLVFVVYFAVHEAQSMKRQGCSYLRRPWHLLQLVITGLSAAALLLHFVCCSAAERQWAHLMRQRGRFTDFYQVAFLRSLFSDSAAVLLFLLTLKAARQLRFLREWSVLGKTVWHSARELAGAAVAFTLVLLSFAQLGYLMFCADLEAFGTLGSATMSLLSVARASLSLHAHLPERALVCLFYISYISLETCIIIKIFAAVFIRNYSLVRSEMYRPAIEPQDYEMVELFVRRLKMWMGISKAKEFRHRVQFEGMEPLPSRSSSASRSLHLPTPDTASDISFNSTSSDQAESLLPGSCQERPETEANMLRLLPVFEALLLQFDRVNKVTEDVYQTECRLELLQRSINRSKGVQMTGILLNKYCLMNPQSDREAEDRKANAPSSLFRHPAHTAIVPMKKRKPTVPKNKVHPNTDMLRT</sequence>
<dbReference type="InterPro" id="IPR002889">
    <property type="entry name" value="WSC_carb-bd"/>
</dbReference>
<dbReference type="InterPro" id="IPR001024">
    <property type="entry name" value="PLAT/LH2_dom"/>
</dbReference>
<feature type="transmembrane region" description="Helical" evidence="15">
    <location>
        <begin position="3761"/>
        <end position="3785"/>
    </location>
</feature>
<evidence type="ECO:0000256" key="13">
    <source>
        <dbReference type="PROSITE-ProRule" id="PRU00152"/>
    </source>
</evidence>
<feature type="transmembrane region" description="Helical" evidence="15">
    <location>
        <begin position="3909"/>
        <end position="3933"/>
    </location>
</feature>
<keyword evidence="10" id="KW-1015">Disulfide bond</keyword>
<reference evidence="21" key="1">
    <citation type="journal article" date="2021" name="Cell">
        <title>Tracing the genetic footprints of vertebrate landing in non-teleost ray-finned fishes.</title>
        <authorList>
            <person name="Bi X."/>
            <person name="Wang K."/>
            <person name="Yang L."/>
            <person name="Pan H."/>
            <person name="Jiang H."/>
            <person name="Wei Q."/>
            <person name="Fang M."/>
            <person name="Yu H."/>
            <person name="Zhu C."/>
            <person name="Cai Y."/>
            <person name="He Y."/>
            <person name="Gan X."/>
            <person name="Zeng H."/>
            <person name="Yu D."/>
            <person name="Zhu Y."/>
            <person name="Jiang H."/>
            <person name="Qiu Q."/>
            <person name="Yang H."/>
            <person name="Zhang Y.E."/>
            <person name="Wang W."/>
            <person name="Zhu M."/>
            <person name="He S."/>
            <person name="Zhang G."/>
        </authorList>
    </citation>
    <scope>NUCLEOTIDE SEQUENCE</scope>
    <source>
        <strain evidence="21">Bchr_001</strain>
    </source>
</reference>
<dbReference type="InterPro" id="IPR002859">
    <property type="entry name" value="PKD/REJ-like"/>
</dbReference>
<keyword evidence="5 15" id="KW-0812">Transmembrane</keyword>
<keyword evidence="6" id="KW-0677">Repeat</keyword>
<protein>
    <submittedName>
        <fullName evidence="21">PKD1 protein</fullName>
    </submittedName>
</protein>
<dbReference type="InterPro" id="IPR046791">
    <property type="entry name" value="Polycystin_dom"/>
</dbReference>
<comment type="subcellular location">
    <subcellularLocation>
        <location evidence="2">Cell membrane</location>
        <topology evidence="2">Multi-pass membrane protein</topology>
    </subcellularLocation>
    <subcellularLocation>
        <location evidence="1">Cell projection</location>
        <location evidence="1">Cilium</location>
    </subcellularLocation>
</comment>
<evidence type="ECO:0000256" key="2">
    <source>
        <dbReference type="ARBA" id="ARBA00004651"/>
    </source>
</evidence>
<dbReference type="InterPro" id="IPR035986">
    <property type="entry name" value="PKD_dom_sf"/>
</dbReference>
<feature type="compositionally biased region" description="Basic residues" evidence="14">
    <location>
        <begin position="4126"/>
        <end position="4137"/>
    </location>
</feature>
<evidence type="ECO:0000259" key="20">
    <source>
        <dbReference type="PROSITE" id="PS51212"/>
    </source>
</evidence>
<evidence type="ECO:0000259" key="16">
    <source>
        <dbReference type="PROSITE" id="PS50093"/>
    </source>
</evidence>
<keyword evidence="12" id="KW-0966">Cell projection</keyword>
<organism evidence="21 22">
    <name type="scientific">Polypterus senegalus</name>
    <name type="common">Senegal bichir</name>
    <dbReference type="NCBI Taxonomy" id="55291"/>
    <lineage>
        <taxon>Eukaryota</taxon>
        <taxon>Metazoa</taxon>
        <taxon>Chordata</taxon>
        <taxon>Craniata</taxon>
        <taxon>Vertebrata</taxon>
        <taxon>Euteleostomi</taxon>
        <taxon>Actinopterygii</taxon>
        <taxon>Polypteriformes</taxon>
        <taxon>Polypteridae</taxon>
        <taxon>Polypterus</taxon>
    </lineage>
</organism>
<feature type="domain" description="PKD" evidence="16">
    <location>
        <begin position="1015"/>
        <end position="1095"/>
    </location>
</feature>
<feature type="domain" description="PKD" evidence="16">
    <location>
        <begin position="1375"/>
        <end position="1437"/>
    </location>
</feature>
<feature type="region of interest" description="Disordered" evidence="14">
    <location>
        <begin position="4126"/>
        <end position="4146"/>
    </location>
</feature>
<evidence type="ECO:0000256" key="4">
    <source>
        <dbReference type="ARBA" id="ARBA00022475"/>
    </source>
</evidence>
<dbReference type="Proteomes" id="UP001166052">
    <property type="component" value="Unassembled WGS sequence"/>
</dbReference>
<dbReference type="Gene3D" id="3.10.100.10">
    <property type="entry name" value="Mannose-Binding Protein A, subunit A"/>
    <property type="match status" value="1"/>
</dbReference>
<dbReference type="InterPro" id="IPR036392">
    <property type="entry name" value="PLAT/LH2_dom_sf"/>
</dbReference>
<dbReference type="PRINTS" id="PR00500">
    <property type="entry name" value="POLYCYSTIN1"/>
</dbReference>
<dbReference type="SUPFAM" id="SSF49723">
    <property type="entry name" value="Lipase/lipooxygenase domain (PLAT/LH2 domain)"/>
    <property type="match status" value="1"/>
</dbReference>
<feature type="transmembrane region" description="Helical" evidence="15">
    <location>
        <begin position="3081"/>
        <end position="3103"/>
    </location>
</feature>
<dbReference type="CDD" id="cd00146">
    <property type="entry name" value="PKD"/>
    <property type="match status" value="11"/>
</dbReference>
<evidence type="ECO:0000256" key="8">
    <source>
        <dbReference type="ARBA" id="ARBA00023069"/>
    </source>
</evidence>
<evidence type="ECO:0000256" key="7">
    <source>
        <dbReference type="ARBA" id="ARBA00022989"/>
    </source>
</evidence>
<keyword evidence="7 15" id="KW-1133">Transmembrane helix</keyword>
<evidence type="ECO:0000256" key="14">
    <source>
        <dbReference type="SAM" id="MobiDB-lite"/>
    </source>
</evidence>
<feature type="non-terminal residue" evidence="21">
    <location>
        <position position="4146"/>
    </location>
</feature>
<feature type="non-terminal residue" evidence="21">
    <location>
        <position position="1"/>
    </location>
</feature>
<feature type="domain" description="PKD" evidence="16">
    <location>
        <begin position="1111"/>
        <end position="1185"/>
    </location>
</feature>
<dbReference type="InterPro" id="IPR000601">
    <property type="entry name" value="PKD_dom"/>
</dbReference>
<dbReference type="Gene3D" id="2.60.40.10">
    <property type="entry name" value="Immunoglobulins"/>
    <property type="match status" value="9"/>
</dbReference>
<dbReference type="Pfam" id="PF08016">
    <property type="entry name" value="PKD_channel"/>
    <property type="match status" value="1"/>
</dbReference>
<dbReference type="Pfam" id="PF01477">
    <property type="entry name" value="PLAT"/>
    <property type="match status" value="1"/>
</dbReference>
<dbReference type="InterPro" id="IPR022409">
    <property type="entry name" value="PKD/Chitinase_dom"/>
</dbReference>
<keyword evidence="8" id="KW-0969">Cilium</keyword>
<keyword evidence="11" id="KW-0325">Glycoprotein</keyword>
<dbReference type="CDD" id="cd01752">
    <property type="entry name" value="PLAT_polycystin"/>
    <property type="match status" value="1"/>
</dbReference>
<dbReference type="InterPro" id="IPR042060">
    <property type="entry name" value="PLAT_polycystin1"/>
</dbReference>
<evidence type="ECO:0000256" key="12">
    <source>
        <dbReference type="ARBA" id="ARBA00023273"/>
    </source>
</evidence>
<dbReference type="SMART" id="SM00303">
    <property type="entry name" value="GPS"/>
    <property type="match status" value="1"/>
</dbReference>
<dbReference type="Gene3D" id="2.60.60.20">
    <property type="entry name" value="PLAT/LH2 domain"/>
    <property type="match status" value="1"/>
</dbReference>
<keyword evidence="9 15" id="KW-0472">Membrane</keyword>
<dbReference type="InterPro" id="IPR006228">
    <property type="entry name" value="Polycystin_cat"/>
</dbReference>
<feature type="transmembrane region" description="Helical" evidence="15">
    <location>
        <begin position="3805"/>
        <end position="3824"/>
    </location>
</feature>
<dbReference type="InterPro" id="IPR000434">
    <property type="entry name" value="PC1"/>
</dbReference>
<dbReference type="InterPro" id="IPR014010">
    <property type="entry name" value="REJ_dom"/>
</dbReference>
<dbReference type="PROSITE" id="PS50221">
    <property type="entry name" value="GAIN_B"/>
    <property type="match status" value="1"/>
</dbReference>
<evidence type="ECO:0000256" key="9">
    <source>
        <dbReference type="ARBA" id="ARBA00023136"/>
    </source>
</evidence>
<feature type="transmembrane region" description="Helical" evidence="15">
    <location>
        <begin position="3850"/>
        <end position="3872"/>
    </location>
</feature>
<feature type="domain" description="PKD" evidence="16">
    <location>
        <begin position="828"/>
        <end position="932"/>
    </location>
</feature>
<dbReference type="EMBL" id="JAAWVN010009119">
    <property type="protein sequence ID" value="MBN3290723.1"/>
    <property type="molecule type" value="Genomic_DNA"/>
</dbReference>
<dbReference type="InterPro" id="IPR057244">
    <property type="entry name" value="GAIN_B"/>
</dbReference>
<name>A0ABS2YWC4_POLSE</name>
<evidence type="ECO:0000256" key="5">
    <source>
        <dbReference type="ARBA" id="ARBA00022692"/>
    </source>
</evidence>
<feature type="domain" description="PLAT" evidence="17">
    <location>
        <begin position="2918"/>
        <end position="3033"/>
    </location>
</feature>
<dbReference type="Pfam" id="PF00801">
    <property type="entry name" value="PKD"/>
    <property type="match status" value="11"/>
</dbReference>
<dbReference type="PROSITE" id="PS51212">
    <property type="entry name" value="WSC"/>
    <property type="match status" value="1"/>
</dbReference>
<dbReference type="Gene3D" id="1.10.287.70">
    <property type="match status" value="1"/>
</dbReference>
<dbReference type="Pfam" id="PF20519">
    <property type="entry name" value="Polycystin_dom"/>
    <property type="match status" value="1"/>
</dbReference>
<dbReference type="PANTHER" id="PTHR46730:SF3">
    <property type="entry name" value="POLYCYSTIN-1"/>
    <property type="match status" value="1"/>
</dbReference>
<keyword evidence="4" id="KW-1003">Cell membrane</keyword>
<evidence type="ECO:0000256" key="1">
    <source>
        <dbReference type="ARBA" id="ARBA00004138"/>
    </source>
</evidence>
<evidence type="ECO:0000259" key="17">
    <source>
        <dbReference type="PROSITE" id="PS50095"/>
    </source>
</evidence>
<feature type="domain" description="PKD" evidence="16">
    <location>
        <begin position="956"/>
        <end position="1017"/>
    </location>
</feature>
<dbReference type="InterPro" id="IPR000203">
    <property type="entry name" value="GPS"/>
</dbReference>
<feature type="domain" description="PKD" evidence="16">
    <location>
        <begin position="1197"/>
        <end position="1269"/>
    </location>
</feature>
<dbReference type="PROSITE" id="PS51111">
    <property type="entry name" value="REJ"/>
    <property type="match status" value="1"/>
</dbReference>
<feature type="domain" description="PKD" evidence="16">
    <location>
        <begin position="1282"/>
        <end position="1353"/>
    </location>
</feature>
<evidence type="ECO:0000313" key="21">
    <source>
        <dbReference type="EMBL" id="MBN3290723.1"/>
    </source>
</evidence>
<feature type="domain" description="PKD" evidence="16">
    <location>
        <begin position="1637"/>
        <end position="1696"/>
    </location>
</feature>
<keyword evidence="22" id="KW-1185">Reference proteome</keyword>
<feature type="region of interest" description="Disordered" evidence="14">
    <location>
        <begin position="3985"/>
        <end position="4025"/>
    </location>
</feature>
<proteinExistence type="inferred from homology"/>
<evidence type="ECO:0000259" key="18">
    <source>
        <dbReference type="PROSITE" id="PS50221"/>
    </source>
</evidence>
<dbReference type="SUPFAM" id="SSF49299">
    <property type="entry name" value="PKD domain"/>
    <property type="match status" value="12"/>
</dbReference>
<feature type="transmembrane region" description="Helical" evidence="15">
    <location>
        <begin position="3724"/>
        <end position="3741"/>
    </location>
</feature>
<dbReference type="InterPro" id="IPR016186">
    <property type="entry name" value="C-type_lectin-like/link_sf"/>
</dbReference>
<comment type="caution">
    <text evidence="21">The sequence shown here is derived from an EMBL/GenBank/DDBJ whole genome shotgun (WGS) entry which is preliminary data.</text>
</comment>
<evidence type="ECO:0000313" key="22">
    <source>
        <dbReference type="Proteomes" id="UP001166052"/>
    </source>
</evidence>
<evidence type="ECO:0000256" key="6">
    <source>
        <dbReference type="ARBA" id="ARBA00022737"/>
    </source>
</evidence>
<feature type="domain" description="WSC" evidence="20">
    <location>
        <begin position="3"/>
        <end position="100"/>
    </location>
</feature>
<dbReference type="SUPFAM" id="SSF56436">
    <property type="entry name" value="C-type lectin-like"/>
    <property type="match status" value="1"/>
</dbReference>
<feature type="domain" description="PKD" evidence="16">
    <location>
        <begin position="1891"/>
        <end position="1948"/>
    </location>
</feature>
<evidence type="ECO:0000256" key="11">
    <source>
        <dbReference type="ARBA" id="ARBA00023180"/>
    </source>
</evidence>
<feature type="compositionally biased region" description="Polar residues" evidence="14">
    <location>
        <begin position="4004"/>
        <end position="4019"/>
    </location>
</feature>
<dbReference type="InterPro" id="IPR016187">
    <property type="entry name" value="CTDL_fold"/>
</dbReference>
<feature type="transmembrane region" description="Helical" evidence="15">
    <location>
        <begin position="2873"/>
        <end position="2895"/>
    </location>
</feature>
<feature type="transmembrane region" description="Helical" evidence="15">
    <location>
        <begin position="3470"/>
        <end position="3489"/>
    </location>
</feature>
<feature type="domain" description="PKD" evidence="16">
    <location>
        <begin position="123"/>
        <end position="179"/>
    </location>
</feature>
<dbReference type="PROSITE" id="PS50095">
    <property type="entry name" value="PLAT"/>
    <property type="match status" value="1"/>
</dbReference>
<dbReference type="SMART" id="SM00308">
    <property type="entry name" value="LH2"/>
    <property type="match status" value="1"/>
</dbReference>
<evidence type="ECO:0000256" key="15">
    <source>
        <dbReference type="SAM" id="Phobius"/>
    </source>
</evidence>
<feature type="domain" description="GAIN-B" evidence="18">
    <location>
        <begin position="2666"/>
        <end position="2859"/>
    </location>
</feature>
<evidence type="ECO:0000256" key="3">
    <source>
        <dbReference type="ARBA" id="ARBA00007200"/>
    </source>
</evidence>
<feature type="transmembrane region" description="Helical" evidence="15">
    <location>
        <begin position="3878"/>
        <end position="3897"/>
    </location>
</feature>
<feature type="domain" description="REJ" evidence="19">
    <location>
        <begin position="1951"/>
        <end position="2637"/>
    </location>
</feature>
<dbReference type="InterPro" id="IPR013122">
    <property type="entry name" value="PKD1_2_channel"/>
</dbReference>
<dbReference type="PANTHER" id="PTHR46730">
    <property type="entry name" value="POLYCYSTIN-1"/>
    <property type="match status" value="1"/>
</dbReference>
<feature type="transmembrane region" description="Helical" evidence="15">
    <location>
        <begin position="3359"/>
        <end position="3377"/>
    </location>
</feature>
<dbReference type="InterPro" id="IPR013783">
    <property type="entry name" value="Ig-like_fold"/>
</dbReference>
<comment type="caution">
    <text evidence="13">Lacks conserved residue(s) required for the propagation of feature annotation.</text>
</comment>
<gene>
    <name evidence="21" type="primary">Pkd1_1</name>
    <name evidence="21" type="ORF">GTO92_0013772</name>
</gene>
<feature type="domain" description="PKD" evidence="16">
    <location>
        <begin position="767"/>
        <end position="821"/>
    </location>
</feature>
<dbReference type="SMART" id="SM00321">
    <property type="entry name" value="WSC"/>
    <property type="match status" value="1"/>
</dbReference>
<dbReference type="Pfam" id="PF02010">
    <property type="entry name" value="REJ"/>
    <property type="match status" value="1"/>
</dbReference>
<dbReference type="NCBIfam" id="TIGR00864">
    <property type="entry name" value="PCC"/>
    <property type="match status" value="1"/>
</dbReference>
<dbReference type="CDD" id="cd00037">
    <property type="entry name" value="CLECT"/>
    <property type="match status" value="1"/>
</dbReference>
<dbReference type="PROSITE" id="PS50093">
    <property type="entry name" value="PKD"/>
    <property type="match status" value="11"/>
</dbReference>
<feature type="transmembrane region" description="Helical" evidence="15">
    <location>
        <begin position="3383"/>
        <end position="3402"/>
    </location>
</feature>
<feature type="transmembrane region" description="Helical" evidence="15">
    <location>
        <begin position="3123"/>
        <end position="3145"/>
    </location>
</feature>
<evidence type="ECO:0000259" key="19">
    <source>
        <dbReference type="PROSITE" id="PS51111"/>
    </source>
</evidence>